<dbReference type="Proteomes" id="UP001216139">
    <property type="component" value="Chromosome"/>
</dbReference>
<gene>
    <name evidence="2" type="ORF">PQO05_17340</name>
</gene>
<dbReference type="PROSITE" id="PS51257">
    <property type="entry name" value="PROKAR_LIPOPROTEIN"/>
    <property type="match status" value="1"/>
</dbReference>
<evidence type="ECO:0000313" key="3">
    <source>
        <dbReference type="Proteomes" id="UP001216139"/>
    </source>
</evidence>
<sequence>MKKGHYLFAIGAVVMALASCKPMNKTYDAIDGLGKPAAGLTYTIQAADYTNVNIYASTTTVYKNKSYANIADANANIPALLNYKFFDYGDGSNASITFTPGTQNVVQPDSVGAATKYTLVNNADYLLLPGNKFADFSVAQLMSWLPNKYPNPAANEQHLLTWIFYPTIATTAPQIYPGLSIASTVSGTATTTLATGSFAYINGAWVQDYYITPAQYAAVGRGQYNQFTSADDANLVSTFNSILKADAGIMATTKPGSVQYVSFNYYSSTKVTSQRLFTMTFDGNNWVHTSAPVTLTFVKSSGKWIPDPTIFYTTVAADYATIGKTDPSLLAGATTGTTGAIGNYAQYGTFTTTTTSSSYWSPAQIDAALIVILKSEFPTPKVGIPYRITYYTYSGPTITTFATFKFDGTNWVKQ</sequence>
<feature type="signal peptide" evidence="1">
    <location>
        <begin position="1"/>
        <end position="18"/>
    </location>
</feature>
<keyword evidence="3" id="KW-1185">Reference proteome</keyword>
<proteinExistence type="predicted"/>
<reference evidence="2 3" key="1">
    <citation type="submission" date="2023-02" db="EMBL/GenBank/DDBJ databases">
        <title>Genome sequence of Mucilaginibacter jinjuensis strain KACC 16571.</title>
        <authorList>
            <person name="Kim S."/>
            <person name="Heo J."/>
            <person name="Kwon S.-W."/>
        </authorList>
    </citation>
    <scope>NUCLEOTIDE SEQUENCE [LARGE SCALE GENOMIC DNA]</scope>
    <source>
        <strain evidence="2 3">KACC 16571</strain>
    </source>
</reference>
<feature type="chain" id="PRO_5045740610" description="DUF5017 domain-containing protein" evidence="1">
    <location>
        <begin position="19"/>
        <end position="414"/>
    </location>
</feature>
<evidence type="ECO:0008006" key="4">
    <source>
        <dbReference type="Google" id="ProtNLM"/>
    </source>
</evidence>
<dbReference type="RefSeq" id="WP_273628693.1">
    <property type="nucleotide sequence ID" value="NZ_CP117167.1"/>
</dbReference>
<keyword evidence="1" id="KW-0732">Signal</keyword>
<name>A0ABY7T2K7_9SPHI</name>
<evidence type="ECO:0000256" key="1">
    <source>
        <dbReference type="SAM" id="SignalP"/>
    </source>
</evidence>
<protein>
    <recommendedName>
        <fullName evidence="4">DUF5017 domain-containing protein</fullName>
    </recommendedName>
</protein>
<evidence type="ECO:0000313" key="2">
    <source>
        <dbReference type="EMBL" id="WCT10503.1"/>
    </source>
</evidence>
<organism evidence="2 3">
    <name type="scientific">Mucilaginibacter jinjuensis</name>
    <dbReference type="NCBI Taxonomy" id="1176721"/>
    <lineage>
        <taxon>Bacteria</taxon>
        <taxon>Pseudomonadati</taxon>
        <taxon>Bacteroidota</taxon>
        <taxon>Sphingobacteriia</taxon>
        <taxon>Sphingobacteriales</taxon>
        <taxon>Sphingobacteriaceae</taxon>
        <taxon>Mucilaginibacter</taxon>
    </lineage>
</organism>
<accession>A0ABY7T2K7</accession>
<dbReference type="EMBL" id="CP117167">
    <property type="protein sequence ID" value="WCT10503.1"/>
    <property type="molecule type" value="Genomic_DNA"/>
</dbReference>